<feature type="transmembrane region" description="Helical" evidence="7">
    <location>
        <begin position="120"/>
        <end position="141"/>
    </location>
</feature>
<dbReference type="GO" id="GO:0005886">
    <property type="term" value="C:plasma membrane"/>
    <property type="evidence" value="ECO:0007669"/>
    <property type="project" value="TreeGrafter"/>
</dbReference>
<dbReference type="PANTHER" id="PTHR23320">
    <property type="entry name" value="MEMBRANE-SPANNING 4-DOMAINS SUBFAMILY A MS4A -RELATED"/>
    <property type="match status" value="1"/>
</dbReference>
<dbReference type="PANTHER" id="PTHR23320:SF128">
    <property type="entry name" value="MEMBRANE-SPANNING 4-DOMAINS SUBFAMILY A MEMBER 4A"/>
    <property type="match status" value="1"/>
</dbReference>
<dbReference type="InterPro" id="IPR007237">
    <property type="entry name" value="CD20-like"/>
</dbReference>
<dbReference type="FunCoup" id="A0A7N4PAN9">
    <property type="interactions" value="87"/>
</dbReference>
<evidence type="ECO:0000256" key="4">
    <source>
        <dbReference type="ARBA" id="ARBA00022989"/>
    </source>
</evidence>
<protein>
    <recommendedName>
        <fullName evidence="10">Membrane spanning 4-domains A4A</fullName>
    </recommendedName>
</protein>
<dbReference type="Pfam" id="PF04103">
    <property type="entry name" value="CD20"/>
    <property type="match status" value="1"/>
</dbReference>
<name>A0A7N4PAN9_SARHA</name>
<feature type="transmembrane region" description="Helical" evidence="7">
    <location>
        <begin position="89"/>
        <end position="108"/>
    </location>
</feature>
<proteinExistence type="inferred from homology"/>
<organism evidence="8 9">
    <name type="scientific">Sarcophilus harrisii</name>
    <name type="common">Tasmanian devil</name>
    <name type="synonym">Sarcophilus laniarius</name>
    <dbReference type="NCBI Taxonomy" id="9305"/>
    <lineage>
        <taxon>Eukaryota</taxon>
        <taxon>Metazoa</taxon>
        <taxon>Chordata</taxon>
        <taxon>Craniata</taxon>
        <taxon>Vertebrata</taxon>
        <taxon>Euteleostomi</taxon>
        <taxon>Mammalia</taxon>
        <taxon>Metatheria</taxon>
        <taxon>Dasyuromorphia</taxon>
        <taxon>Dasyuridae</taxon>
        <taxon>Sarcophilus</taxon>
    </lineage>
</organism>
<dbReference type="RefSeq" id="XP_031797221.1">
    <property type="nucleotide sequence ID" value="XM_031941361.1"/>
</dbReference>
<dbReference type="Proteomes" id="UP000007648">
    <property type="component" value="Unassembled WGS sequence"/>
</dbReference>
<gene>
    <name evidence="8" type="primary">LOC105751018</name>
</gene>
<evidence type="ECO:0000256" key="2">
    <source>
        <dbReference type="ARBA" id="ARBA00009565"/>
    </source>
</evidence>
<comment type="subcellular location">
    <subcellularLocation>
        <location evidence="1">Membrane</location>
        <topology evidence="1">Multi-pass membrane protein</topology>
    </subcellularLocation>
</comment>
<dbReference type="KEGG" id="shr:105751018"/>
<accession>A0A7N4PAN9</accession>
<dbReference type="InterPro" id="IPR030417">
    <property type="entry name" value="MS4A"/>
</dbReference>
<feature type="region of interest" description="Disordered" evidence="6">
    <location>
        <begin position="1"/>
        <end position="21"/>
    </location>
</feature>
<comment type="similarity">
    <text evidence="2">Belongs to the MS4A family.</text>
</comment>
<dbReference type="GeneID" id="105751018"/>
<dbReference type="InParanoid" id="A0A7N4PAN9"/>
<dbReference type="GeneTree" id="ENSGT00940000155376"/>
<evidence type="ECO:0000256" key="6">
    <source>
        <dbReference type="SAM" id="MobiDB-lite"/>
    </source>
</evidence>
<evidence type="ECO:0000256" key="7">
    <source>
        <dbReference type="SAM" id="Phobius"/>
    </source>
</evidence>
<evidence type="ECO:0008006" key="10">
    <source>
        <dbReference type="Google" id="ProtNLM"/>
    </source>
</evidence>
<evidence type="ECO:0000313" key="9">
    <source>
        <dbReference type="Proteomes" id="UP000007648"/>
    </source>
</evidence>
<keyword evidence="9" id="KW-1185">Reference proteome</keyword>
<reference evidence="8 9" key="1">
    <citation type="journal article" date="2011" name="Proc. Natl. Acad. Sci. U.S.A.">
        <title>Genetic diversity and population structure of the endangered marsupial Sarcophilus harrisii (Tasmanian devil).</title>
        <authorList>
            <person name="Miller W."/>
            <person name="Hayes V.M."/>
            <person name="Ratan A."/>
            <person name="Petersen D.C."/>
            <person name="Wittekindt N.E."/>
            <person name="Miller J."/>
            <person name="Walenz B."/>
            <person name="Knight J."/>
            <person name="Qi J."/>
            <person name="Zhao F."/>
            <person name="Wang Q."/>
            <person name="Bedoya-Reina O.C."/>
            <person name="Katiyar N."/>
            <person name="Tomsho L.P."/>
            <person name="Kasson L.M."/>
            <person name="Hardie R.A."/>
            <person name="Woodbridge P."/>
            <person name="Tindall E.A."/>
            <person name="Bertelsen M.F."/>
            <person name="Dixon D."/>
            <person name="Pyecroft S."/>
            <person name="Helgen K.M."/>
            <person name="Lesk A.M."/>
            <person name="Pringle T.H."/>
            <person name="Patterson N."/>
            <person name="Zhang Y."/>
            <person name="Kreiss A."/>
            <person name="Woods G.M."/>
            <person name="Jones M.E."/>
            <person name="Schuster S.C."/>
        </authorList>
    </citation>
    <scope>NUCLEOTIDE SEQUENCE [LARGE SCALE GENOMIC DNA]</scope>
</reference>
<keyword evidence="5 7" id="KW-0472">Membrane</keyword>
<dbReference type="Ensembl" id="ENSSHAT00000034432.1">
    <property type="protein sequence ID" value="ENSSHAP00000035066.1"/>
    <property type="gene ID" value="ENSSHAG00000021377.1"/>
</dbReference>
<evidence type="ECO:0000256" key="5">
    <source>
        <dbReference type="ARBA" id="ARBA00023136"/>
    </source>
</evidence>
<feature type="transmembrane region" description="Helical" evidence="7">
    <location>
        <begin position="50"/>
        <end position="77"/>
    </location>
</feature>
<dbReference type="AlphaFoldDB" id="A0A7N4PAN9"/>
<reference evidence="8" key="3">
    <citation type="submission" date="2025-09" db="UniProtKB">
        <authorList>
            <consortium name="Ensembl"/>
        </authorList>
    </citation>
    <scope>IDENTIFICATION</scope>
</reference>
<evidence type="ECO:0000313" key="8">
    <source>
        <dbReference type="Ensembl" id="ENSSHAP00000035066.1"/>
    </source>
</evidence>
<evidence type="ECO:0000256" key="3">
    <source>
        <dbReference type="ARBA" id="ARBA00022692"/>
    </source>
</evidence>
<keyword evidence="4 7" id="KW-1133">Transmembrane helix</keyword>
<sequence length="225" mass="24416">MDSQTTTKRMVSAFPQSGPTSLPQDAGKGFMPFFRSKAHLQAFLKGEPKVLGTVQIMVALINFTLGMVLILTSLANFHYLRNFLLHTGYLFWGPIFFIISGVLSIVAENKTTNALVQTSLAMNAVSSVAAVLGIIFLSFNLTYMQYSYYFCLRTVVSESCFGGIMLSVGINGTLLILTILELAISLTVSSFGCKATCCSTSGVTIVMSSPSQAPENPEDRQDFKV</sequence>
<reference evidence="8" key="2">
    <citation type="submission" date="2025-08" db="UniProtKB">
        <authorList>
            <consortium name="Ensembl"/>
        </authorList>
    </citation>
    <scope>IDENTIFICATION</scope>
</reference>
<feature type="transmembrane region" description="Helical" evidence="7">
    <location>
        <begin position="161"/>
        <end position="184"/>
    </location>
</feature>
<dbReference type="OrthoDB" id="10071849at2759"/>
<evidence type="ECO:0000256" key="1">
    <source>
        <dbReference type="ARBA" id="ARBA00004141"/>
    </source>
</evidence>
<keyword evidence="3 7" id="KW-0812">Transmembrane</keyword>